<proteinExistence type="inferred from homology"/>
<dbReference type="InterPro" id="IPR036615">
    <property type="entry name" value="Mur_ligase_C_dom_sf"/>
</dbReference>
<evidence type="ECO:0000256" key="4">
    <source>
        <dbReference type="ARBA" id="ARBA00022960"/>
    </source>
</evidence>
<feature type="binding site" evidence="9">
    <location>
        <position position="795"/>
    </location>
    <ligand>
        <name>substrate</name>
    </ligand>
</feature>
<dbReference type="SMART" id="SM01005">
    <property type="entry name" value="Ala_racemase_C"/>
    <property type="match status" value="1"/>
</dbReference>
<comment type="function">
    <text evidence="9">Catalyzes the interconversion of L-alanine and D-alanine. May also act on other amino acids.</text>
</comment>
<feature type="modified residue" description="N6-(pyridoxal phosphate)lysine" evidence="9">
    <location>
        <position position="522"/>
    </location>
</feature>
<reference evidence="11 12" key="1">
    <citation type="submission" date="2021-03" db="EMBL/GenBank/DDBJ databases">
        <authorList>
            <person name="Grouzdev D.S."/>
        </authorList>
    </citation>
    <scope>NUCLEOTIDE SEQUENCE [LARGE SCALE GENOMIC DNA]</scope>
    <source>
        <strain evidence="11 12">M50-1</strain>
    </source>
</reference>
<protein>
    <recommendedName>
        <fullName evidence="9">Alanine racemase</fullName>
        <ecNumber evidence="9">5.1.1.1</ecNumber>
    </recommendedName>
</protein>
<dbReference type="Pfam" id="PF08245">
    <property type="entry name" value="Mur_ligase_M"/>
    <property type="match status" value="1"/>
</dbReference>
<accession>A0ABS4D9K0</accession>
<keyword evidence="8" id="KW-0961">Cell wall biogenesis/degradation</keyword>
<comment type="catalytic activity">
    <reaction evidence="9">
        <text>L-alanine = D-alanine</text>
        <dbReference type="Rhea" id="RHEA:20249"/>
        <dbReference type="ChEBI" id="CHEBI:57416"/>
        <dbReference type="ChEBI" id="CHEBI:57972"/>
        <dbReference type="EC" id="5.1.1.1"/>
    </reaction>
</comment>
<dbReference type="InterPro" id="IPR009006">
    <property type="entry name" value="Ala_racemase/Decarboxylase_C"/>
</dbReference>
<comment type="pathway">
    <text evidence="9">Amino-acid biosynthesis; D-alanine biosynthesis; D-alanine from L-alanine: step 1/1.</text>
</comment>
<dbReference type="PANTHER" id="PTHR30511:SF0">
    <property type="entry name" value="ALANINE RACEMASE, CATABOLIC-RELATED"/>
    <property type="match status" value="1"/>
</dbReference>
<comment type="cofactor">
    <cofactor evidence="1 9">
        <name>pyridoxal 5'-phosphate</name>
        <dbReference type="ChEBI" id="CHEBI:597326"/>
    </cofactor>
</comment>
<dbReference type="PANTHER" id="PTHR30511">
    <property type="entry name" value="ALANINE RACEMASE"/>
    <property type="match status" value="1"/>
</dbReference>
<dbReference type="InterPro" id="IPR035911">
    <property type="entry name" value="MurE/MurF_N"/>
</dbReference>
<evidence type="ECO:0000259" key="10">
    <source>
        <dbReference type="SMART" id="SM01005"/>
    </source>
</evidence>
<dbReference type="InterPro" id="IPR036565">
    <property type="entry name" value="Mur-like_cat_sf"/>
</dbReference>
<feature type="binding site" evidence="9">
    <location>
        <position position="619"/>
    </location>
    <ligand>
        <name>substrate</name>
    </ligand>
</feature>
<dbReference type="SUPFAM" id="SSF51419">
    <property type="entry name" value="PLP-binding barrel"/>
    <property type="match status" value="1"/>
</dbReference>
<dbReference type="InterPro" id="IPR005863">
    <property type="entry name" value="UDP-N-AcMur_synth"/>
</dbReference>
<organism evidence="11 12">
    <name type="scientific">Candidatus Chloroploca mongolica</name>
    <dbReference type="NCBI Taxonomy" id="2528176"/>
    <lineage>
        <taxon>Bacteria</taxon>
        <taxon>Bacillati</taxon>
        <taxon>Chloroflexota</taxon>
        <taxon>Chloroflexia</taxon>
        <taxon>Chloroflexales</taxon>
        <taxon>Chloroflexineae</taxon>
        <taxon>Oscillochloridaceae</taxon>
        <taxon>Candidatus Chloroploca</taxon>
    </lineage>
</organism>
<dbReference type="InterPro" id="IPR004101">
    <property type="entry name" value="Mur_ligase_C"/>
</dbReference>
<dbReference type="GO" id="GO:0008784">
    <property type="term" value="F:alanine racemase activity"/>
    <property type="evidence" value="ECO:0007669"/>
    <property type="project" value="UniProtKB-EC"/>
</dbReference>
<dbReference type="PRINTS" id="PR00992">
    <property type="entry name" value="ALARACEMASE"/>
</dbReference>
<evidence type="ECO:0000256" key="1">
    <source>
        <dbReference type="ARBA" id="ARBA00001933"/>
    </source>
</evidence>
<keyword evidence="3 9" id="KW-0663">Pyridoxal phosphate</keyword>
<dbReference type="Pfam" id="PF02875">
    <property type="entry name" value="Mur_ligase_C"/>
    <property type="match status" value="1"/>
</dbReference>
<dbReference type="SUPFAM" id="SSF63418">
    <property type="entry name" value="MurE/MurF N-terminal domain"/>
    <property type="match status" value="1"/>
</dbReference>
<comment type="similarity">
    <text evidence="9">Belongs to the alanine racemase family.</text>
</comment>
<gene>
    <name evidence="11" type="primary">alr</name>
    <name evidence="11" type="ORF">EYB53_010375</name>
</gene>
<evidence type="ECO:0000256" key="2">
    <source>
        <dbReference type="ARBA" id="ARBA00022618"/>
    </source>
</evidence>
<keyword evidence="5" id="KW-0573">Peptidoglycan synthesis</keyword>
<evidence type="ECO:0000256" key="8">
    <source>
        <dbReference type="ARBA" id="ARBA00023316"/>
    </source>
</evidence>
<dbReference type="Gene3D" id="3.40.1390.10">
    <property type="entry name" value="MurE/MurF, N-terminal domain"/>
    <property type="match status" value="1"/>
</dbReference>
<dbReference type="EMBL" id="SIJK02000015">
    <property type="protein sequence ID" value="MBP1466109.1"/>
    <property type="molecule type" value="Genomic_DNA"/>
</dbReference>
<dbReference type="NCBIfam" id="TIGR01143">
    <property type="entry name" value="murF"/>
    <property type="match status" value="1"/>
</dbReference>
<dbReference type="SUPFAM" id="SSF53623">
    <property type="entry name" value="MurD-like peptide ligases, catalytic domain"/>
    <property type="match status" value="1"/>
</dbReference>
<dbReference type="Pfam" id="PF01168">
    <property type="entry name" value="Ala_racemase_N"/>
    <property type="match status" value="1"/>
</dbReference>
<dbReference type="InterPro" id="IPR013221">
    <property type="entry name" value="Mur_ligase_cen"/>
</dbReference>
<dbReference type="CDD" id="cd00430">
    <property type="entry name" value="PLPDE_III_AR"/>
    <property type="match status" value="1"/>
</dbReference>
<dbReference type="Pfam" id="PF00842">
    <property type="entry name" value="Ala_racemase_C"/>
    <property type="match status" value="1"/>
</dbReference>
<feature type="active site" description="Proton acceptor; specific for L-alanine" evidence="9">
    <location>
        <position position="748"/>
    </location>
</feature>
<evidence type="ECO:0000256" key="6">
    <source>
        <dbReference type="ARBA" id="ARBA00023235"/>
    </source>
</evidence>
<dbReference type="InterPro" id="IPR000713">
    <property type="entry name" value="Mur_ligase_N"/>
</dbReference>
<dbReference type="PROSITE" id="PS00395">
    <property type="entry name" value="ALANINE_RACEMASE"/>
    <property type="match status" value="1"/>
</dbReference>
<feature type="active site" description="Proton acceptor; specific for D-alanine" evidence="9">
    <location>
        <position position="522"/>
    </location>
</feature>
<dbReference type="InterPro" id="IPR000821">
    <property type="entry name" value="Ala_racemase"/>
</dbReference>
<name>A0ABS4D9K0_9CHLR</name>
<dbReference type="RefSeq" id="WP_135478118.1">
    <property type="nucleotide sequence ID" value="NZ_SIJK02000015.1"/>
</dbReference>
<dbReference type="Gene3D" id="3.90.190.20">
    <property type="entry name" value="Mur ligase, C-terminal domain"/>
    <property type="match status" value="1"/>
</dbReference>
<evidence type="ECO:0000256" key="3">
    <source>
        <dbReference type="ARBA" id="ARBA00022898"/>
    </source>
</evidence>
<dbReference type="SUPFAM" id="SSF53244">
    <property type="entry name" value="MurD-like peptide ligases, peptide-binding domain"/>
    <property type="match status" value="1"/>
</dbReference>
<comment type="caution">
    <text evidence="11">The sequence shown here is derived from an EMBL/GenBank/DDBJ whole genome shotgun (WGS) entry which is preliminary data.</text>
</comment>
<dbReference type="InterPro" id="IPR011079">
    <property type="entry name" value="Ala_racemase_C"/>
</dbReference>
<keyword evidence="6 9" id="KW-0413">Isomerase</keyword>
<evidence type="ECO:0000256" key="9">
    <source>
        <dbReference type="HAMAP-Rule" id="MF_01201"/>
    </source>
</evidence>
<keyword evidence="2" id="KW-0132">Cell division</keyword>
<dbReference type="SUPFAM" id="SSF50621">
    <property type="entry name" value="Alanine racemase C-terminal domain-like"/>
    <property type="match status" value="1"/>
</dbReference>
<dbReference type="Pfam" id="PF01225">
    <property type="entry name" value="Mur_ligase"/>
    <property type="match status" value="1"/>
</dbReference>
<sequence>MIFVPDLLAAGARLAGPPGATAFTDWCYDSRLMIPGACFVALRTSRADGHDFIAAAIAAGASGVLCRWAPASTEVTVLLADDPQAVLQRWAAAHLTATAPQVIGVTGSVGKTTTRRAIAAVLTTAQPTFQSRRSFNSLLGLPVALARLHDEHRFAVLEYGSDHPGEIKALAALFPPQIAVVTSVGAVHLHRFGTLDQVATEFATLLAALPPNGIAIMNGDDQNGLLEQGIAPQLLRYGLGPDCDVRADAISYSLEGTRFQLHWQGAIESASISLIGLPAVYAALAAIATGLVCGLPLASCVAALPTIEPVAGRLRPLRLPSGAVLLDDTFNASPPSVEAALKTLAALPARRRIAVLGPFTELRTDEATVAAREIGQLAAHCSDALILKGDWGVTAARAARTVRNDLPITIVDTTDAALRAMPVSRTGDLVLVSGSAGARMERFVARVLMAHPSDAPGGTPIAGYQATPRLDHLLVRQETAWRSVRIGAPDRPTWLRVDLDAIATNIRWLQQLRGVPLMVVLKGDGYGHGAVRVARAALGAGASAVAVATLGEGRTLREQGILAPILVLGYTPPWQAEAIVGLGLDCTLFDDDTAQALSAAASSDRRVRVHIKVDTGMARLGLAPDEVGPFLSRLRQLPGLEVVGIYTHFASADAEDLAQTTMQIERFRRLLDELATAELRPPLAHAANSAATLRFPTACFDMIRPGIACYGLAPAPTVPLPTALRPALSFHSEIAQIRDHPEGTPISYGGSYITRRSSRIATIPVGYADGLRRSPAWREVLVRGQRTPLVGRICMDYAMLDVTDLAEVRRGDPVVLIGQQGDDVITADEVASWLNTISYDVVTGILPRVPREVGE</sequence>
<keyword evidence="7" id="KW-0131">Cell cycle</keyword>
<evidence type="ECO:0000313" key="12">
    <source>
        <dbReference type="Proteomes" id="UP001193081"/>
    </source>
</evidence>
<evidence type="ECO:0000256" key="7">
    <source>
        <dbReference type="ARBA" id="ARBA00023306"/>
    </source>
</evidence>
<keyword evidence="4" id="KW-0133">Cell shape</keyword>
<dbReference type="InterPro" id="IPR029066">
    <property type="entry name" value="PLP-binding_barrel"/>
</dbReference>
<dbReference type="InterPro" id="IPR020622">
    <property type="entry name" value="Ala_racemase_pyridoxalP-BS"/>
</dbReference>
<feature type="domain" description="Alanine racemase C-terminal" evidence="10">
    <location>
        <begin position="727"/>
        <end position="854"/>
    </location>
</feature>
<dbReference type="Gene3D" id="3.20.20.10">
    <property type="entry name" value="Alanine racemase"/>
    <property type="match status" value="1"/>
</dbReference>
<dbReference type="InterPro" id="IPR001608">
    <property type="entry name" value="Ala_racemase_N"/>
</dbReference>
<evidence type="ECO:0000256" key="5">
    <source>
        <dbReference type="ARBA" id="ARBA00022984"/>
    </source>
</evidence>
<dbReference type="EC" id="5.1.1.1" evidence="9"/>
<keyword evidence="12" id="KW-1185">Reference proteome</keyword>
<evidence type="ECO:0000313" key="11">
    <source>
        <dbReference type="EMBL" id="MBP1466109.1"/>
    </source>
</evidence>
<dbReference type="Proteomes" id="UP001193081">
    <property type="component" value="Unassembled WGS sequence"/>
</dbReference>
<dbReference type="HAMAP" id="MF_01201">
    <property type="entry name" value="Ala_racemase"/>
    <property type="match status" value="1"/>
</dbReference>
<dbReference type="NCBIfam" id="TIGR00492">
    <property type="entry name" value="alr"/>
    <property type="match status" value="1"/>
</dbReference>
<dbReference type="Gene3D" id="2.40.37.10">
    <property type="entry name" value="Lyase, Ornithine Decarboxylase, Chain A, domain 1"/>
    <property type="match status" value="1"/>
</dbReference>
<dbReference type="Gene3D" id="3.40.1190.10">
    <property type="entry name" value="Mur-like, catalytic domain"/>
    <property type="match status" value="1"/>
</dbReference>